<dbReference type="InterPro" id="IPR013083">
    <property type="entry name" value="Znf_RING/FYVE/PHD"/>
</dbReference>
<name>A0A9R1TTU3_9HYME</name>
<dbReference type="InterPro" id="IPR001841">
    <property type="entry name" value="Znf_RING"/>
</dbReference>
<dbReference type="SUPFAM" id="SSF57850">
    <property type="entry name" value="RING/U-box"/>
    <property type="match status" value="1"/>
</dbReference>
<dbReference type="PROSITE" id="PS50106">
    <property type="entry name" value="PDZ"/>
    <property type="match status" value="1"/>
</dbReference>
<gene>
    <name evidence="8" type="primary">LOC105262738</name>
</gene>
<evidence type="ECO:0000256" key="4">
    <source>
        <dbReference type="PROSITE-ProRule" id="PRU00175"/>
    </source>
</evidence>
<evidence type="ECO:0000256" key="2">
    <source>
        <dbReference type="ARBA" id="ARBA00022771"/>
    </source>
</evidence>
<dbReference type="SUPFAM" id="SSF50156">
    <property type="entry name" value="PDZ domain-like"/>
    <property type="match status" value="1"/>
</dbReference>
<dbReference type="PROSITE" id="PS50089">
    <property type="entry name" value="ZF_RING_2"/>
    <property type="match status" value="1"/>
</dbReference>
<dbReference type="InterPro" id="IPR049548">
    <property type="entry name" value="Sina-like_RING"/>
</dbReference>
<keyword evidence="2 4" id="KW-0863">Zinc-finger</keyword>
<dbReference type="CDD" id="cd16571">
    <property type="entry name" value="RING-HC_SIAHs"/>
    <property type="match status" value="1"/>
</dbReference>
<dbReference type="InterPro" id="IPR001478">
    <property type="entry name" value="PDZ"/>
</dbReference>
<evidence type="ECO:0000313" key="7">
    <source>
        <dbReference type="Proteomes" id="UP000694866"/>
    </source>
</evidence>
<dbReference type="InterPro" id="IPR041489">
    <property type="entry name" value="PDZ_6"/>
</dbReference>
<evidence type="ECO:0000256" key="1">
    <source>
        <dbReference type="ARBA" id="ARBA00022723"/>
    </source>
</evidence>
<dbReference type="Gene3D" id="2.30.42.10">
    <property type="match status" value="1"/>
</dbReference>
<feature type="domain" description="PDZ" evidence="6">
    <location>
        <begin position="14"/>
        <end position="87"/>
    </location>
</feature>
<dbReference type="InterPro" id="IPR036034">
    <property type="entry name" value="PDZ_sf"/>
</dbReference>
<dbReference type="GO" id="GO:0061630">
    <property type="term" value="F:ubiquitin protein ligase activity"/>
    <property type="evidence" value="ECO:0007669"/>
    <property type="project" value="TreeGrafter"/>
</dbReference>
<dbReference type="RefSeq" id="XP_011296774.1">
    <property type="nucleotide sequence ID" value="XM_011298472.1"/>
</dbReference>
<evidence type="ECO:0000313" key="8">
    <source>
        <dbReference type="RefSeq" id="XP_011296774.1"/>
    </source>
</evidence>
<keyword evidence="7" id="KW-1185">Reference proteome</keyword>
<feature type="domain" description="RING-type" evidence="5">
    <location>
        <begin position="144"/>
        <end position="179"/>
    </location>
</feature>
<proteinExistence type="predicted"/>
<keyword evidence="3" id="KW-0862">Zinc</keyword>
<reference evidence="8" key="1">
    <citation type="submission" date="2025-08" db="UniProtKB">
        <authorList>
            <consortium name="RefSeq"/>
        </authorList>
    </citation>
    <scope>IDENTIFICATION</scope>
    <source>
        <strain evidence="8">USDA-PBARC FA_bdor</strain>
        <tissue evidence="8">Whole organism</tissue>
    </source>
</reference>
<dbReference type="KEGG" id="fas:105262738"/>
<organism evidence="7 8">
    <name type="scientific">Fopius arisanus</name>
    <dbReference type="NCBI Taxonomy" id="64838"/>
    <lineage>
        <taxon>Eukaryota</taxon>
        <taxon>Metazoa</taxon>
        <taxon>Ecdysozoa</taxon>
        <taxon>Arthropoda</taxon>
        <taxon>Hexapoda</taxon>
        <taxon>Insecta</taxon>
        <taxon>Pterygota</taxon>
        <taxon>Neoptera</taxon>
        <taxon>Endopterygota</taxon>
        <taxon>Hymenoptera</taxon>
        <taxon>Apocrita</taxon>
        <taxon>Ichneumonoidea</taxon>
        <taxon>Braconidae</taxon>
        <taxon>Opiinae</taxon>
        <taxon>Fopius</taxon>
    </lineage>
</organism>
<dbReference type="Gene3D" id="3.30.40.10">
    <property type="entry name" value="Zinc/RING finger domain, C3HC4 (zinc finger)"/>
    <property type="match status" value="1"/>
</dbReference>
<evidence type="ECO:0000259" key="6">
    <source>
        <dbReference type="PROSITE" id="PS50106"/>
    </source>
</evidence>
<dbReference type="InterPro" id="IPR052088">
    <property type="entry name" value="E3_ubiquitin-ligase_SINA"/>
</dbReference>
<dbReference type="OrthoDB" id="10009200at2759"/>
<dbReference type="AlphaFoldDB" id="A0A9R1TTU3"/>
<dbReference type="Proteomes" id="UP000694866">
    <property type="component" value="Unplaced"/>
</dbReference>
<dbReference type="Pfam" id="PF17820">
    <property type="entry name" value="PDZ_6"/>
    <property type="match status" value="1"/>
</dbReference>
<dbReference type="GO" id="GO:0008270">
    <property type="term" value="F:zinc ion binding"/>
    <property type="evidence" value="ECO:0007669"/>
    <property type="project" value="UniProtKB-KW"/>
</dbReference>
<dbReference type="PANTHER" id="PTHR10315:SF155">
    <property type="entry name" value="IP10571P"/>
    <property type="match status" value="1"/>
</dbReference>
<dbReference type="GeneID" id="105262738"/>
<dbReference type="SMART" id="SM00228">
    <property type="entry name" value="PDZ"/>
    <property type="match status" value="1"/>
</dbReference>
<evidence type="ECO:0000256" key="3">
    <source>
        <dbReference type="ARBA" id="ARBA00022833"/>
    </source>
</evidence>
<accession>A0A9R1TTU3</accession>
<protein>
    <recommendedName>
        <fullName evidence="9">E3 ubiquitin-protein ligase sinah</fullName>
    </recommendedName>
</protein>
<evidence type="ECO:0008006" key="9">
    <source>
        <dbReference type="Google" id="ProtNLM"/>
    </source>
</evidence>
<dbReference type="Pfam" id="PF21362">
    <property type="entry name" value="Sina_RING"/>
    <property type="match status" value="1"/>
</dbReference>
<sequence>MTIPLISTCRITITLNIEESDSARDDKKTCGFHLTRSKWDPYPWIGHVEPGSIADIAGLKTGDCLLQIDQVDIVGLRVQEIASLIRKESSGGVINLQVWRSEGNDSQTRKKLNGTEGAALTGPLPILIRKFLKAVSAIVNILECPVCLETAASPISQCVHGHILCSPCRTKTFRCPVCRVRLGQGRCLIADEIQRSIREAFDDDHSKIPVNESVNIPPNHSLKQKLFGVISSKSYDEPENYIKKYKSQFSRLFRGGFDRAVSADNLTINFENFIEKDKSQTHTAQAAFKRLGELTKADRTKSASTGELRDNKRVLKNNESSGELKTSQSGQYLNIPMTPSWGGSMESLPSNNLFVCPLFIQSDCREPLTQDRLADHLAIVHNCKNQMHLYVSSATISVSPSTDSNPIFIFHHAGQLFIFQYENGMAWMMGTGETPMKWLLNAWTSDKKEWKLQRQVLRTNDANLQKYSSQQAQLPVDAIDSIRIEITQLQSEQLL</sequence>
<dbReference type="GO" id="GO:0005737">
    <property type="term" value="C:cytoplasm"/>
    <property type="evidence" value="ECO:0007669"/>
    <property type="project" value="TreeGrafter"/>
</dbReference>
<dbReference type="CDD" id="cd00136">
    <property type="entry name" value="PDZ_canonical"/>
    <property type="match status" value="1"/>
</dbReference>
<keyword evidence="1" id="KW-0479">Metal-binding</keyword>
<evidence type="ECO:0000259" key="5">
    <source>
        <dbReference type="PROSITE" id="PS50089"/>
    </source>
</evidence>
<dbReference type="PANTHER" id="PTHR10315">
    <property type="entry name" value="E3 UBIQUITIN PROTEIN LIGASE SIAH"/>
    <property type="match status" value="1"/>
</dbReference>